<reference evidence="2" key="1">
    <citation type="submission" date="2021-01" db="EMBL/GenBank/DDBJ databases">
        <authorList>
            <person name="Corre E."/>
            <person name="Pelletier E."/>
            <person name="Niang G."/>
            <person name="Scheremetjew M."/>
            <person name="Finn R."/>
            <person name="Kale V."/>
            <person name="Holt S."/>
            <person name="Cochrane G."/>
            <person name="Meng A."/>
            <person name="Brown T."/>
            <person name="Cohen L."/>
        </authorList>
    </citation>
    <scope>NUCLEOTIDE SEQUENCE</scope>
    <source>
        <strain evidence="2">CCAP 1951/1</strain>
    </source>
</reference>
<feature type="region of interest" description="Disordered" evidence="1">
    <location>
        <begin position="192"/>
        <end position="212"/>
    </location>
</feature>
<evidence type="ECO:0000256" key="1">
    <source>
        <dbReference type="SAM" id="MobiDB-lite"/>
    </source>
</evidence>
<proteinExistence type="predicted"/>
<feature type="region of interest" description="Disordered" evidence="1">
    <location>
        <begin position="132"/>
        <end position="177"/>
    </location>
</feature>
<organism evidence="2">
    <name type="scientific">Neobodo designis</name>
    <name type="common">Flagellated protozoan</name>
    <name type="synonym">Bodo designis</name>
    <dbReference type="NCBI Taxonomy" id="312471"/>
    <lineage>
        <taxon>Eukaryota</taxon>
        <taxon>Discoba</taxon>
        <taxon>Euglenozoa</taxon>
        <taxon>Kinetoplastea</taxon>
        <taxon>Metakinetoplastina</taxon>
        <taxon>Neobodonida</taxon>
        <taxon>Neobodo</taxon>
    </lineage>
</organism>
<sequence length="251" mass="28390">MSSDAKQQQQPATTTVRKGWAPLEERRRRFHEKRLKEVLPAQVKTRDQLAAVIQRKHGTGDERRARAEEARRHWVRQGNVNDLVVNAARRAVRHGNDAAAAEALLHTRGELTHRGPRPGVPAGPRPLEMFQRLSSSPTPWDETARSIAHTARSPDHHRSQPPQQLYGRHDPETGELEVPEEYEVHTARYLGHAPLPPVVPGEQDWQLNTDGQTPRTVAAAYASDRERRAGETFVLPALHVPKVRLTTHRRP</sequence>
<dbReference type="EMBL" id="HBGF01040658">
    <property type="protein sequence ID" value="CAD9140131.1"/>
    <property type="molecule type" value="Transcribed_RNA"/>
</dbReference>
<gene>
    <name evidence="2" type="ORF">NDES1114_LOCUS27224</name>
</gene>
<feature type="compositionally biased region" description="Polar residues" evidence="1">
    <location>
        <begin position="1"/>
        <end position="16"/>
    </location>
</feature>
<protein>
    <submittedName>
        <fullName evidence="2">Uncharacterized protein</fullName>
    </submittedName>
</protein>
<accession>A0A7S1MSV7</accession>
<name>A0A7S1MSV7_NEODS</name>
<feature type="region of interest" description="Disordered" evidence="1">
    <location>
        <begin position="1"/>
        <end position="28"/>
    </location>
</feature>
<dbReference type="AlphaFoldDB" id="A0A7S1MSV7"/>
<evidence type="ECO:0000313" key="2">
    <source>
        <dbReference type="EMBL" id="CAD9140131.1"/>
    </source>
</evidence>